<feature type="compositionally biased region" description="Low complexity" evidence="4">
    <location>
        <begin position="1276"/>
        <end position="1295"/>
    </location>
</feature>
<dbReference type="Pfam" id="PF16206">
    <property type="entry name" value="Mon2_C"/>
    <property type="match status" value="1"/>
</dbReference>
<dbReference type="GO" id="GO:0015031">
    <property type="term" value="P:protein transport"/>
    <property type="evidence" value="ECO:0007669"/>
    <property type="project" value="UniProtKB-KW"/>
</dbReference>
<dbReference type="InterPro" id="IPR016024">
    <property type="entry name" value="ARM-type_fold"/>
</dbReference>
<evidence type="ECO:0000256" key="3">
    <source>
        <dbReference type="ARBA" id="ARBA00022927"/>
    </source>
</evidence>
<feature type="domain" description="Mon2 C-terminal" evidence="6">
    <location>
        <begin position="800"/>
        <end position="902"/>
    </location>
</feature>
<name>A0A0L0SQ84_ALLM3</name>
<evidence type="ECO:0008006" key="10">
    <source>
        <dbReference type="Google" id="ProtNLM"/>
    </source>
</evidence>
<evidence type="ECO:0000259" key="5">
    <source>
        <dbReference type="Pfam" id="PF12783"/>
    </source>
</evidence>
<dbReference type="Pfam" id="PF16213">
    <property type="entry name" value="DCB"/>
    <property type="match status" value="1"/>
</dbReference>
<gene>
    <name evidence="8" type="ORF">AMAG_10030</name>
</gene>
<dbReference type="Proteomes" id="UP000054350">
    <property type="component" value="Unassembled WGS sequence"/>
</dbReference>
<proteinExistence type="inferred from homology"/>
<dbReference type="PANTHER" id="PTHR10663">
    <property type="entry name" value="GUANYL-NUCLEOTIDE EXCHANGE FACTOR"/>
    <property type="match status" value="1"/>
</dbReference>
<evidence type="ECO:0000256" key="1">
    <source>
        <dbReference type="ARBA" id="ARBA00008144"/>
    </source>
</evidence>
<dbReference type="GO" id="GO:0005794">
    <property type="term" value="C:Golgi apparatus"/>
    <property type="evidence" value="ECO:0007669"/>
    <property type="project" value="UniProtKB-ARBA"/>
</dbReference>
<reference evidence="9" key="2">
    <citation type="submission" date="2009-11" db="EMBL/GenBank/DDBJ databases">
        <title>The Genome Sequence of Allomyces macrogynus strain ATCC 38327.</title>
        <authorList>
            <consortium name="The Broad Institute Genome Sequencing Platform"/>
            <person name="Russ C."/>
            <person name="Cuomo C."/>
            <person name="Shea T."/>
            <person name="Young S.K."/>
            <person name="Zeng Q."/>
            <person name="Koehrsen M."/>
            <person name="Haas B."/>
            <person name="Borodovsky M."/>
            <person name="Guigo R."/>
            <person name="Alvarado L."/>
            <person name="Berlin A."/>
            <person name="Borenstein D."/>
            <person name="Chen Z."/>
            <person name="Engels R."/>
            <person name="Freedman E."/>
            <person name="Gellesch M."/>
            <person name="Goldberg J."/>
            <person name="Griggs A."/>
            <person name="Gujja S."/>
            <person name="Heiman D."/>
            <person name="Hepburn T."/>
            <person name="Howarth C."/>
            <person name="Jen D."/>
            <person name="Larson L."/>
            <person name="Lewis B."/>
            <person name="Mehta T."/>
            <person name="Park D."/>
            <person name="Pearson M."/>
            <person name="Roberts A."/>
            <person name="Saif S."/>
            <person name="Shenoy N."/>
            <person name="Sisk P."/>
            <person name="Stolte C."/>
            <person name="Sykes S."/>
            <person name="Walk T."/>
            <person name="White J."/>
            <person name="Yandava C."/>
            <person name="Burger G."/>
            <person name="Gray M.W."/>
            <person name="Holland P.W.H."/>
            <person name="King N."/>
            <person name="Lang F.B.F."/>
            <person name="Roger A.J."/>
            <person name="Ruiz-Trillo I."/>
            <person name="Lander E."/>
            <person name="Nusbaum C."/>
        </authorList>
    </citation>
    <scope>NUCLEOTIDE SEQUENCE [LARGE SCALE GENOMIC DNA]</scope>
    <source>
        <strain evidence="9">ATCC 38327</strain>
    </source>
</reference>
<evidence type="ECO:0000259" key="7">
    <source>
        <dbReference type="Pfam" id="PF16213"/>
    </source>
</evidence>
<evidence type="ECO:0000256" key="4">
    <source>
        <dbReference type="SAM" id="MobiDB-lite"/>
    </source>
</evidence>
<organism evidence="8 9">
    <name type="scientific">Allomyces macrogynus (strain ATCC 38327)</name>
    <name type="common">Allomyces javanicus var. macrogynus</name>
    <dbReference type="NCBI Taxonomy" id="578462"/>
    <lineage>
        <taxon>Eukaryota</taxon>
        <taxon>Fungi</taxon>
        <taxon>Fungi incertae sedis</taxon>
        <taxon>Blastocladiomycota</taxon>
        <taxon>Blastocladiomycetes</taxon>
        <taxon>Blastocladiales</taxon>
        <taxon>Blastocladiaceae</taxon>
        <taxon>Allomyces</taxon>
    </lineage>
</organism>
<feature type="region of interest" description="Disordered" evidence="4">
    <location>
        <begin position="953"/>
        <end position="973"/>
    </location>
</feature>
<keyword evidence="2" id="KW-0813">Transport</keyword>
<dbReference type="STRING" id="578462.A0A0L0SQ84"/>
<evidence type="ECO:0000313" key="9">
    <source>
        <dbReference type="Proteomes" id="UP000054350"/>
    </source>
</evidence>
<evidence type="ECO:0000256" key="2">
    <source>
        <dbReference type="ARBA" id="ARBA00022448"/>
    </source>
</evidence>
<dbReference type="InterPro" id="IPR032817">
    <property type="entry name" value="Mon2_C"/>
</dbReference>
<accession>A0A0L0SQ84</accession>
<sequence>MSNLASFLQIELLNLANEARKRNPDIKDASERVTIYLRPLKDKSPTEIANELAKNDEVLRPFLLACETKQPKLVSIAVGGIQRLVSHKAIADGPVTLRTVIQQLNDVSSVSMDVQLKLLQTLLPLFTQFRSIHMELVAQTLAICFRLYAVKDPLVCNTAAATLRQLVIFLFEKVSQEDGLEESVAADLGRVKLAPSSIESLRPCARDAFLVFQDLCHLASGTTDATFLGIGSVPKPFVLELLESILANNSHVFARHIELAHALSQSVCPLVIRTFSEKHDFSQTVRLMRVVHLLVHKFSAILEMECEVFLTLFVKTIDADQWWTRVLTLEVVLALMAQPELLREIFRAYDLQKQSTNVLQALISALNKKVSGIQDNVLDSTLKIRCLDQLDKSDPPSVPDNYESYLAVQCLLTLADSLRACPADDLTASLLTMAWSAVLASLSNLLKVSPAPVVPAIHAMAVACGRLHLDAPRDAFLTLLSRLVTSDPNAGLAALLALLQAAIELIDSLGPAWSTVFETLCQWERARRPGGAQGAPAIGAGGAAAPSTSAGSAAAGNSGSGMRARAVTGQPGAPAAVSGEGAAQVEAQVKHLLSATRELSDEALAPVFTALCQFNMVATMSFAVDKLRQLVILHLHRLLTALPEQWTLVIQHFVFIASNRQSVELQLQACDTICFVATQGINVDQAKVLAPLKELADLNGDVAKRALQTLHSILQVHGQAITEWPLVYRVLQSAVHEDALVRAAFPLLELLCSEYLPAQPQAQCAETLRLYATQAKDVNIALTCVRLLWTISDASAREASWLHVQHQLQAVCMDPRLQVRNGCVTSLFRSVASTAPRLSNDVWHACLLDVVVPLLDDVVHCNLAAPALDAAEAASLVVHHSRDTAEKQWDETRVLVMQGVGALVLEDARRGGEHVTAVLDRVMRYVLEGSLEVKVATAKVVLHLAEKPAAAASAASAPADDAVPTPESPKPPSTLRAPLFKAWQDAVDGLLAQTARQDPLLTLSLTLVDVLSKTLATFVPATLSNLADAPFTRTLLLYQSKLVDLLRFLPDHPNDAETCPDVQRAVLALTDQVASTNANEVAMFIAQLVALPFQAPTGRAPTFRALARTAMTHAETLVRTAPLQDAALATLVGALAAYLGTPHALHDAAAAAFVAVVTHLCNNAPVPDAVVANVVRAAGTYLAARPNAFDADEERDVDRIQTLVKCLPPHLPDRYLAAFVGAVEQAGSITVVSALDAGVATAANAFAVSVADGTSGVISPEAGPPGPLPTPVTAFPGTGPATAAPTTAHPGSPSAVATSTLPRRAPRERVFTASLAALFDLAAQHPAAAAPVARMHARKVLARYVADRSGAAAGMPVPRLRDVEVAALLDQLAKADVVRNLFLDLVDAVPAVARGGDPAALDALCRCLRRCAPEESGRGG</sequence>
<dbReference type="OrthoDB" id="294853at2759"/>
<evidence type="ECO:0000313" key="8">
    <source>
        <dbReference type="EMBL" id="KNE64676.1"/>
    </source>
</evidence>
<dbReference type="InterPro" id="IPR032629">
    <property type="entry name" value="DCB_dom"/>
</dbReference>
<feature type="compositionally biased region" description="Low complexity" evidence="4">
    <location>
        <begin position="549"/>
        <end position="566"/>
    </location>
</feature>
<feature type="domain" description="Mon2/Sec7/BIG1-like dimerisation and cyclophilin-binding" evidence="7">
    <location>
        <begin position="2"/>
        <end position="178"/>
    </location>
</feature>
<keyword evidence="3" id="KW-0653">Protein transport</keyword>
<protein>
    <recommendedName>
        <fullName evidence="10">Protein MON2 homolog</fullName>
    </recommendedName>
</protein>
<dbReference type="VEuPathDB" id="FungiDB:AMAG_10030"/>
<dbReference type="eggNOG" id="KOG1848">
    <property type="taxonomic scope" value="Eukaryota"/>
</dbReference>
<comment type="similarity">
    <text evidence="1">Belongs to the MON2 family.</text>
</comment>
<dbReference type="EMBL" id="GG745345">
    <property type="protein sequence ID" value="KNE64676.1"/>
    <property type="molecule type" value="Genomic_DNA"/>
</dbReference>
<evidence type="ECO:0000259" key="6">
    <source>
        <dbReference type="Pfam" id="PF16206"/>
    </source>
</evidence>
<dbReference type="SUPFAM" id="SSF48371">
    <property type="entry name" value="ARM repeat"/>
    <property type="match status" value="2"/>
</dbReference>
<feature type="region of interest" description="Disordered" evidence="4">
    <location>
        <begin position="1276"/>
        <end position="1302"/>
    </location>
</feature>
<reference evidence="8 9" key="1">
    <citation type="submission" date="2009-11" db="EMBL/GenBank/DDBJ databases">
        <title>Annotation of Allomyces macrogynus ATCC 38327.</title>
        <authorList>
            <consortium name="The Broad Institute Genome Sequencing Platform"/>
            <person name="Russ C."/>
            <person name="Cuomo C."/>
            <person name="Burger G."/>
            <person name="Gray M.W."/>
            <person name="Holland P.W.H."/>
            <person name="King N."/>
            <person name="Lang F.B.F."/>
            <person name="Roger A.J."/>
            <person name="Ruiz-Trillo I."/>
            <person name="Young S.K."/>
            <person name="Zeng Q."/>
            <person name="Gargeya S."/>
            <person name="Fitzgerald M."/>
            <person name="Haas B."/>
            <person name="Abouelleil A."/>
            <person name="Alvarado L."/>
            <person name="Arachchi H.M."/>
            <person name="Berlin A."/>
            <person name="Chapman S.B."/>
            <person name="Gearin G."/>
            <person name="Goldberg J."/>
            <person name="Griggs A."/>
            <person name="Gujja S."/>
            <person name="Hansen M."/>
            <person name="Heiman D."/>
            <person name="Howarth C."/>
            <person name="Larimer J."/>
            <person name="Lui A."/>
            <person name="MacDonald P.J.P."/>
            <person name="McCowen C."/>
            <person name="Montmayeur A."/>
            <person name="Murphy C."/>
            <person name="Neiman D."/>
            <person name="Pearson M."/>
            <person name="Priest M."/>
            <person name="Roberts A."/>
            <person name="Saif S."/>
            <person name="Shea T."/>
            <person name="Sisk P."/>
            <person name="Stolte C."/>
            <person name="Sykes S."/>
            <person name="Wortman J."/>
            <person name="Nusbaum C."/>
            <person name="Birren B."/>
        </authorList>
    </citation>
    <scope>NUCLEOTIDE SEQUENCE [LARGE SCALE GENOMIC DNA]</scope>
    <source>
        <strain evidence="8 9">ATCC 38327</strain>
    </source>
</reference>
<dbReference type="PANTHER" id="PTHR10663:SF333">
    <property type="entry name" value="PROTEIN MON2 HOMOLOG"/>
    <property type="match status" value="1"/>
</dbReference>
<keyword evidence="9" id="KW-1185">Reference proteome</keyword>
<feature type="domain" description="Mon2/Sec7/BIG1-like HUS" evidence="5">
    <location>
        <begin position="204"/>
        <end position="358"/>
    </location>
</feature>
<dbReference type="InterPro" id="IPR032691">
    <property type="entry name" value="Mon2/Sec7/BIG1-like_HUS"/>
</dbReference>
<dbReference type="Pfam" id="PF12783">
    <property type="entry name" value="Sec7-like_HUS"/>
    <property type="match status" value="1"/>
</dbReference>
<feature type="compositionally biased region" description="Low complexity" evidence="4">
    <location>
        <begin position="953"/>
        <end position="962"/>
    </location>
</feature>
<feature type="region of interest" description="Disordered" evidence="4">
    <location>
        <begin position="549"/>
        <end position="578"/>
    </location>
</feature>